<dbReference type="AlphaFoldDB" id="A0A1H0LED8"/>
<dbReference type="Proteomes" id="UP000198741">
    <property type="component" value="Chromosome I"/>
</dbReference>
<evidence type="ECO:0000313" key="2">
    <source>
        <dbReference type="Proteomes" id="UP000198741"/>
    </source>
</evidence>
<sequence>MVIYAEWRIPETLRPKGSLNIPVVSQSWGFTTGE</sequence>
<evidence type="ECO:0000313" key="1">
    <source>
        <dbReference type="EMBL" id="SDO66462.1"/>
    </source>
</evidence>
<accession>A0A1H0LED8</accession>
<gene>
    <name evidence="1" type="ORF">SAMN04515671_1634</name>
</gene>
<proteinExistence type="predicted"/>
<name>A0A1H0LED8_9ACTN</name>
<organism evidence="1 2">
    <name type="scientific">Nakamurella panacisegetis</name>
    <dbReference type="NCBI Taxonomy" id="1090615"/>
    <lineage>
        <taxon>Bacteria</taxon>
        <taxon>Bacillati</taxon>
        <taxon>Actinomycetota</taxon>
        <taxon>Actinomycetes</taxon>
        <taxon>Nakamurellales</taxon>
        <taxon>Nakamurellaceae</taxon>
        <taxon>Nakamurella</taxon>
    </lineage>
</organism>
<protein>
    <submittedName>
        <fullName evidence="1">Uncharacterized protein</fullName>
    </submittedName>
</protein>
<dbReference type="EMBL" id="LT629710">
    <property type="protein sequence ID" value="SDO66462.1"/>
    <property type="molecule type" value="Genomic_DNA"/>
</dbReference>
<keyword evidence="2" id="KW-1185">Reference proteome</keyword>
<reference evidence="1 2" key="1">
    <citation type="submission" date="2016-10" db="EMBL/GenBank/DDBJ databases">
        <authorList>
            <person name="de Groot N.N."/>
        </authorList>
    </citation>
    <scope>NUCLEOTIDE SEQUENCE [LARGE SCALE GENOMIC DNA]</scope>
    <source>
        <strain evidence="2">P4-7,KCTC 19426,CECT 7604</strain>
    </source>
</reference>